<sequence length="254" mass="29190">MIRLFLFYIFCQFLLAGKNKLRLIIFVIFPSFSSVLISFSGVHILQLISSCEIDEETENVNAALEYGYDKEDLIALDFNTLTWIALKPEAIPFKRVWDTEKERNLFDQKILMQMCPEWLKTILNTGKNFLLRTEHPSLSLLQKTPSSPVSCHATGFYPKSALMFWKKDGEEIHEHVEHGEILPNNDGTFQMTVYLNISSISLDDWKRYVCVFKFLDKEEENIQLDEAEIKTNRGKEAKCVPVASCVFGLSSSLG</sequence>
<reference evidence="4" key="2">
    <citation type="submission" date="2025-09" db="UniProtKB">
        <authorList>
            <consortium name="Ensembl"/>
        </authorList>
    </citation>
    <scope>IDENTIFICATION</scope>
</reference>
<dbReference type="Pfam" id="PF00129">
    <property type="entry name" value="MHC_I"/>
    <property type="match status" value="1"/>
</dbReference>
<organism evidence="4 5">
    <name type="scientific">Cyprinodon variegatus</name>
    <name type="common">Sheepshead minnow</name>
    <dbReference type="NCBI Taxonomy" id="28743"/>
    <lineage>
        <taxon>Eukaryota</taxon>
        <taxon>Metazoa</taxon>
        <taxon>Chordata</taxon>
        <taxon>Craniata</taxon>
        <taxon>Vertebrata</taxon>
        <taxon>Euteleostomi</taxon>
        <taxon>Actinopterygii</taxon>
        <taxon>Neopterygii</taxon>
        <taxon>Teleostei</taxon>
        <taxon>Neoteleostei</taxon>
        <taxon>Acanthomorphata</taxon>
        <taxon>Ovalentaria</taxon>
        <taxon>Atherinomorphae</taxon>
        <taxon>Cyprinodontiformes</taxon>
        <taxon>Cyprinodontidae</taxon>
        <taxon>Cyprinodon</taxon>
    </lineage>
</organism>
<keyword evidence="2" id="KW-0472">Membrane</keyword>
<evidence type="ECO:0000313" key="5">
    <source>
        <dbReference type="Proteomes" id="UP000265020"/>
    </source>
</evidence>
<dbReference type="SMART" id="SM00407">
    <property type="entry name" value="IGc1"/>
    <property type="match status" value="1"/>
</dbReference>
<keyword evidence="2" id="KW-1133">Transmembrane helix</keyword>
<dbReference type="PANTHER" id="PTHR16675">
    <property type="entry name" value="MHC CLASS I-RELATED"/>
    <property type="match status" value="1"/>
</dbReference>
<dbReference type="Proteomes" id="UP000265020">
    <property type="component" value="Unassembled WGS sequence"/>
</dbReference>
<feature type="domain" description="Ig-like" evidence="3">
    <location>
        <begin position="136"/>
        <end position="223"/>
    </location>
</feature>
<dbReference type="AlphaFoldDB" id="A0A3Q2CMX7"/>
<dbReference type="GO" id="GO:0009897">
    <property type="term" value="C:external side of plasma membrane"/>
    <property type="evidence" value="ECO:0007669"/>
    <property type="project" value="TreeGrafter"/>
</dbReference>
<keyword evidence="2" id="KW-0812">Transmembrane</keyword>
<reference evidence="4" key="1">
    <citation type="submission" date="2025-08" db="UniProtKB">
        <authorList>
            <consortium name="Ensembl"/>
        </authorList>
    </citation>
    <scope>IDENTIFICATION</scope>
</reference>
<dbReference type="PROSITE" id="PS50835">
    <property type="entry name" value="IG_LIKE"/>
    <property type="match status" value="1"/>
</dbReference>
<dbReference type="PANTHER" id="PTHR16675:SF237">
    <property type="entry name" value="MHC CLASS I ANTIGEN TRANSCRIPT VARIANT 1-RELATED"/>
    <property type="match status" value="1"/>
</dbReference>
<accession>A0A3Q2CMX7</accession>
<keyword evidence="1" id="KW-0325">Glycoprotein</keyword>
<dbReference type="InterPro" id="IPR011161">
    <property type="entry name" value="MHC_I-like_Ag-recog"/>
</dbReference>
<dbReference type="InterPro" id="IPR036179">
    <property type="entry name" value="Ig-like_dom_sf"/>
</dbReference>
<name>A0A3Q2CMX7_CYPVA</name>
<dbReference type="GeneTree" id="ENSGT01120000271828"/>
<dbReference type="InterPro" id="IPR007110">
    <property type="entry name" value="Ig-like_dom"/>
</dbReference>
<proteinExistence type="predicted"/>
<dbReference type="InterPro" id="IPR011162">
    <property type="entry name" value="MHC_I/II-like_Ag-recog"/>
</dbReference>
<dbReference type="GO" id="GO:0006955">
    <property type="term" value="P:immune response"/>
    <property type="evidence" value="ECO:0007669"/>
    <property type="project" value="TreeGrafter"/>
</dbReference>
<evidence type="ECO:0000256" key="1">
    <source>
        <dbReference type="ARBA" id="ARBA00023180"/>
    </source>
</evidence>
<evidence type="ECO:0000259" key="3">
    <source>
        <dbReference type="PROSITE" id="PS50835"/>
    </source>
</evidence>
<evidence type="ECO:0000313" key="4">
    <source>
        <dbReference type="Ensembl" id="ENSCVAP00000006723.1"/>
    </source>
</evidence>
<dbReference type="InterPro" id="IPR003597">
    <property type="entry name" value="Ig_C1-set"/>
</dbReference>
<dbReference type="Ensembl" id="ENSCVAT00000004504.1">
    <property type="protein sequence ID" value="ENSCVAP00000006723.1"/>
    <property type="gene ID" value="ENSCVAG00000008316.1"/>
</dbReference>
<dbReference type="Pfam" id="PF07654">
    <property type="entry name" value="C1-set"/>
    <property type="match status" value="1"/>
</dbReference>
<dbReference type="SUPFAM" id="SSF48726">
    <property type="entry name" value="Immunoglobulin"/>
    <property type="match status" value="1"/>
</dbReference>
<protein>
    <recommendedName>
        <fullName evidence="3">Ig-like domain-containing protein</fullName>
    </recommendedName>
</protein>
<dbReference type="InterPro" id="IPR050208">
    <property type="entry name" value="MHC_class-I_related"/>
</dbReference>
<feature type="transmembrane region" description="Helical" evidence="2">
    <location>
        <begin position="21"/>
        <end position="45"/>
    </location>
</feature>
<dbReference type="Gene3D" id="3.30.500.10">
    <property type="entry name" value="MHC class I-like antigen recognition-like"/>
    <property type="match status" value="1"/>
</dbReference>
<evidence type="ECO:0000256" key="2">
    <source>
        <dbReference type="SAM" id="Phobius"/>
    </source>
</evidence>
<dbReference type="InterPro" id="IPR037055">
    <property type="entry name" value="MHC_I-like_Ag-recog_sf"/>
</dbReference>
<dbReference type="InterPro" id="IPR013783">
    <property type="entry name" value="Ig-like_fold"/>
</dbReference>
<dbReference type="GO" id="GO:0005615">
    <property type="term" value="C:extracellular space"/>
    <property type="evidence" value="ECO:0007669"/>
    <property type="project" value="TreeGrafter"/>
</dbReference>
<dbReference type="Gene3D" id="2.60.40.10">
    <property type="entry name" value="Immunoglobulins"/>
    <property type="match status" value="1"/>
</dbReference>
<dbReference type="SUPFAM" id="SSF54452">
    <property type="entry name" value="MHC antigen-recognition domain"/>
    <property type="match status" value="1"/>
</dbReference>
<keyword evidence="5" id="KW-1185">Reference proteome</keyword>